<feature type="region of interest" description="Disordered" evidence="1">
    <location>
        <begin position="103"/>
        <end position="129"/>
    </location>
</feature>
<dbReference type="OMA" id="GEREWQC"/>
<evidence type="ECO:0000256" key="1">
    <source>
        <dbReference type="SAM" id="MobiDB-lite"/>
    </source>
</evidence>
<name>G0U153_TRYVY</name>
<accession>G0U153</accession>
<gene>
    <name evidence="2" type="ORF">TVY486_0804160</name>
</gene>
<sequence>MLGKIKTIVSRHLGQNTGNSLITSVSAKPSLKEAVNQAVQVTQKLFGEREWQCPCGHKFRASGEWVATLPIYCEVPSCPNPKFYVDGPGRALLEANPSGVRLGEVKKEHRLPSSSSSSSPARGVASRFK</sequence>
<organism evidence="2">
    <name type="scientific">Trypanosoma vivax (strain Y486)</name>
    <dbReference type="NCBI Taxonomy" id="1055687"/>
    <lineage>
        <taxon>Eukaryota</taxon>
        <taxon>Discoba</taxon>
        <taxon>Euglenozoa</taxon>
        <taxon>Kinetoplastea</taxon>
        <taxon>Metakinetoplastina</taxon>
        <taxon>Trypanosomatida</taxon>
        <taxon>Trypanosomatidae</taxon>
        <taxon>Trypanosoma</taxon>
        <taxon>Duttonella</taxon>
    </lineage>
</organism>
<dbReference type="AlphaFoldDB" id="G0U153"/>
<evidence type="ECO:0000313" key="2">
    <source>
        <dbReference type="EMBL" id="CCC49808.1"/>
    </source>
</evidence>
<proteinExistence type="predicted"/>
<dbReference type="EMBL" id="HE573024">
    <property type="protein sequence ID" value="CCC49808.1"/>
    <property type="molecule type" value="Genomic_DNA"/>
</dbReference>
<reference evidence="2" key="1">
    <citation type="journal article" date="2012" name="Proc. Natl. Acad. Sci. U.S.A.">
        <title>Antigenic diversity is generated by distinct evolutionary mechanisms in African trypanosome species.</title>
        <authorList>
            <person name="Jackson A.P."/>
            <person name="Berry A."/>
            <person name="Aslett M."/>
            <person name="Allison H.C."/>
            <person name="Burton P."/>
            <person name="Vavrova-Anderson J."/>
            <person name="Brown R."/>
            <person name="Browne H."/>
            <person name="Corton N."/>
            <person name="Hauser H."/>
            <person name="Gamble J."/>
            <person name="Gilderthorp R."/>
            <person name="Marcello L."/>
            <person name="McQuillan J."/>
            <person name="Otto T.D."/>
            <person name="Quail M.A."/>
            <person name="Sanders M.J."/>
            <person name="van Tonder A."/>
            <person name="Ginger M.L."/>
            <person name="Field M.C."/>
            <person name="Barry J.D."/>
            <person name="Hertz-Fowler C."/>
            <person name="Berriman M."/>
        </authorList>
    </citation>
    <scope>NUCLEOTIDE SEQUENCE</scope>
    <source>
        <strain evidence="2">Y486</strain>
    </source>
</reference>
<dbReference type="VEuPathDB" id="TriTrypDB:TvY486_0804160"/>
<protein>
    <submittedName>
        <fullName evidence="2">Uncharacterized protein</fullName>
    </submittedName>
</protein>